<feature type="signal peptide" evidence="2">
    <location>
        <begin position="1"/>
        <end position="31"/>
    </location>
</feature>
<dbReference type="RefSeq" id="WP_344000181.1">
    <property type="nucleotide sequence ID" value="NZ_BAAAGU010000021.1"/>
</dbReference>
<accession>A0ABN1HG04</accession>
<evidence type="ECO:0000256" key="1">
    <source>
        <dbReference type="SAM" id="MobiDB-lite"/>
    </source>
</evidence>
<evidence type="ECO:0000256" key="2">
    <source>
        <dbReference type="SAM" id="SignalP"/>
    </source>
</evidence>
<evidence type="ECO:0000313" key="4">
    <source>
        <dbReference type="Proteomes" id="UP001500724"/>
    </source>
</evidence>
<protein>
    <submittedName>
        <fullName evidence="3">Uncharacterized protein</fullName>
    </submittedName>
</protein>
<comment type="caution">
    <text evidence="3">The sequence shown here is derived from an EMBL/GenBank/DDBJ whole genome shotgun (WGS) entry which is preliminary data.</text>
</comment>
<evidence type="ECO:0000313" key="3">
    <source>
        <dbReference type="EMBL" id="GAA0645694.1"/>
    </source>
</evidence>
<sequence length="133" mass="12883">MAVAARWPRGAVAAVATLACLLLILAPGAAASSTPAGSGAPGPPATYAPSADPSGARPAADEAYVGSSPVPLRPQRDAGERSVPAGPLLFTPPYTPAIPPRPAPPAPVHGNAPPDAAHLPGDLGRAPPAASST</sequence>
<feature type="region of interest" description="Disordered" evidence="1">
    <location>
        <begin position="31"/>
        <end position="133"/>
    </location>
</feature>
<dbReference type="EMBL" id="BAAAGU010000021">
    <property type="protein sequence ID" value="GAA0645694.1"/>
    <property type="molecule type" value="Genomic_DNA"/>
</dbReference>
<feature type="chain" id="PRO_5047282172" evidence="2">
    <location>
        <begin position="32"/>
        <end position="133"/>
    </location>
</feature>
<organism evidence="3 4">
    <name type="scientific">Streptomyces thermocarboxydovorans</name>
    <dbReference type="NCBI Taxonomy" id="59298"/>
    <lineage>
        <taxon>Bacteria</taxon>
        <taxon>Bacillati</taxon>
        <taxon>Actinomycetota</taxon>
        <taxon>Actinomycetes</taxon>
        <taxon>Kitasatosporales</taxon>
        <taxon>Streptomycetaceae</taxon>
        <taxon>Streptomyces</taxon>
    </lineage>
</organism>
<keyword evidence="2" id="KW-0732">Signal</keyword>
<dbReference type="PROSITE" id="PS51257">
    <property type="entry name" value="PROKAR_LIPOPROTEIN"/>
    <property type="match status" value="1"/>
</dbReference>
<feature type="compositionally biased region" description="Pro residues" evidence="1">
    <location>
        <begin position="93"/>
        <end position="107"/>
    </location>
</feature>
<dbReference type="Proteomes" id="UP001500724">
    <property type="component" value="Unassembled WGS sequence"/>
</dbReference>
<name>A0ABN1HG04_9ACTN</name>
<proteinExistence type="predicted"/>
<reference evidence="3 4" key="1">
    <citation type="journal article" date="2019" name="Int. J. Syst. Evol. Microbiol.">
        <title>The Global Catalogue of Microorganisms (GCM) 10K type strain sequencing project: providing services to taxonomists for standard genome sequencing and annotation.</title>
        <authorList>
            <consortium name="The Broad Institute Genomics Platform"/>
            <consortium name="The Broad Institute Genome Sequencing Center for Infectious Disease"/>
            <person name="Wu L."/>
            <person name="Ma J."/>
        </authorList>
    </citation>
    <scope>NUCLEOTIDE SEQUENCE [LARGE SCALE GENOMIC DNA]</scope>
    <source>
        <strain evidence="3 4">JCM 10367</strain>
    </source>
</reference>
<keyword evidence="4" id="KW-1185">Reference proteome</keyword>
<gene>
    <name evidence="3" type="ORF">GCM10009535_24010</name>
</gene>